<dbReference type="GO" id="GO:0003677">
    <property type="term" value="F:DNA binding"/>
    <property type="evidence" value="ECO:0007669"/>
    <property type="project" value="InterPro"/>
</dbReference>
<evidence type="ECO:0000256" key="2">
    <source>
        <dbReference type="ARBA" id="ARBA00023015"/>
    </source>
</evidence>
<comment type="caution">
    <text evidence="7">The sequence shown here is derived from an EMBL/GenBank/DDBJ whole genome shotgun (WGS) entry which is preliminary data.</text>
</comment>
<keyword evidence="2" id="KW-0805">Transcription regulation</keyword>
<feature type="domain" description="RNA polymerase sigma-70 region 2" evidence="5">
    <location>
        <begin position="15"/>
        <end position="78"/>
    </location>
</feature>
<dbReference type="GO" id="GO:0006352">
    <property type="term" value="P:DNA-templated transcription initiation"/>
    <property type="evidence" value="ECO:0007669"/>
    <property type="project" value="InterPro"/>
</dbReference>
<dbReference type="PANTHER" id="PTHR43133:SF25">
    <property type="entry name" value="RNA POLYMERASE SIGMA FACTOR RFAY-RELATED"/>
    <property type="match status" value="1"/>
</dbReference>
<evidence type="ECO:0000259" key="6">
    <source>
        <dbReference type="Pfam" id="PF08281"/>
    </source>
</evidence>
<gene>
    <name evidence="7" type="ORF">C5L14_09465</name>
</gene>
<evidence type="ECO:0000313" key="7">
    <source>
        <dbReference type="EMBL" id="PRH88105.1"/>
    </source>
</evidence>
<feature type="domain" description="RNA polymerase sigma factor 70 region 4 type 2" evidence="6">
    <location>
        <begin position="108"/>
        <end position="159"/>
    </location>
</feature>
<evidence type="ECO:0000256" key="4">
    <source>
        <dbReference type="ARBA" id="ARBA00023163"/>
    </source>
</evidence>
<dbReference type="GO" id="GO:0016987">
    <property type="term" value="F:sigma factor activity"/>
    <property type="evidence" value="ECO:0007669"/>
    <property type="project" value="UniProtKB-KW"/>
</dbReference>
<evidence type="ECO:0000256" key="3">
    <source>
        <dbReference type="ARBA" id="ARBA00023082"/>
    </source>
</evidence>
<dbReference type="OrthoDB" id="9803470at2"/>
<organism evidence="7 8">
    <name type="scientific">Labrys okinawensis</name>
    <dbReference type="NCBI Taxonomy" id="346911"/>
    <lineage>
        <taxon>Bacteria</taxon>
        <taxon>Pseudomonadati</taxon>
        <taxon>Pseudomonadota</taxon>
        <taxon>Alphaproteobacteria</taxon>
        <taxon>Hyphomicrobiales</taxon>
        <taxon>Xanthobacteraceae</taxon>
        <taxon>Labrys</taxon>
    </lineage>
</organism>
<dbReference type="InterPro" id="IPR013325">
    <property type="entry name" value="RNA_pol_sigma_r2"/>
</dbReference>
<keyword evidence="3" id="KW-0731">Sigma factor</keyword>
<dbReference type="PANTHER" id="PTHR43133">
    <property type="entry name" value="RNA POLYMERASE ECF-TYPE SIGMA FACTO"/>
    <property type="match status" value="1"/>
</dbReference>
<dbReference type="Pfam" id="PF04542">
    <property type="entry name" value="Sigma70_r2"/>
    <property type="match status" value="1"/>
</dbReference>
<dbReference type="InterPro" id="IPR013249">
    <property type="entry name" value="RNA_pol_sigma70_r4_t2"/>
</dbReference>
<keyword evidence="4" id="KW-0804">Transcription</keyword>
<dbReference type="InterPro" id="IPR013324">
    <property type="entry name" value="RNA_pol_sigma_r3/r4-like"/>
</dbReference>
<dbReference type="SUPFAM" id="SSF88659">
    <property type="entry name" value="Sigma3 and sigma4 domains of RNA polymerase sigma factors"/>
    <property type="match status" value="1"/>
</dbReference>
<dbReference type="SUPFAM" id="SSF88946">
    <property type="entry name" value="Sigma2 domain of RNA polymerase sigma factors"/>
    <property type="match status" value="1"/>
</dbReference>
<protein>
    <submittedName>
        <fullName evidence="7">RNA polymerase subunit sigma-24</fullName>
    </submittedName>
</protein>
<dbReference type="InterPro" id="IPR039425">
    <property type="entry name" value="RNA_pol_sigma-70-like"/>
</dbReference>
<dbReference type="InterPro" id="IPR014284">
    <property type="entry name" value="RNA_pol_sigma-70_dom"/>
</dbReference>
<dbReference type="Pfam" id="PF08281">
    <property type="entry name" value="Sigma70_r4_2"/>
    <property type="match status" value="1"/>
</dbReference>
<dbReference type="InterPro" id="IPR036388">
    <property type="entry name" value="WH-like_DNA-bd_sf"/>
</dbReference>
<sequence>MPQSGDQDVRTGLAAHLVALWRFGLVLSGSGQSAEELVQATCLRALERSHQFIPGTRLDRWLFAIERSIWLNEVRANKVRNPVELDEAEAALSFDGERQFQTNILAAQVLRQVQALPAALRETVFLVYGEGLSYAEAAEMLAVPIGTVMSRLASARLRLAHLNRDTPEGASGEAS</sequence>
<evidence type="ECO:0000256" key="1">
    <source>
        <dbReference type="ARBA" id="ARBA00010641"/>
    </source>
</evidence>
<accession>A0A2S9QFK4</accession>
<reference evidence="7 8" key="1">
    <citation type="submission" date="2018-02" db="EMBL/GenBank/DDBJ databases">
        <title>Whole genome sequencing of endophytic bacterium.</title>
        <authorList>
            <person name="Eedara R."/>
            <person name="Podile A.R."/>
        </authorList>
    </citation>
    <scope>NUCLEOTIDE SEQUENCE [LARGE SCALE GENOMIC DNA]</scope>
    <source>
        <strain evidence="7 8">RP1T</strain>
    </source>
</reference>
<name>A0A2S9QFK4_9HYPH</name>
<comment type="similarity">
    <text evidence="1">Belongs to the sigma-70 factor family. ECF subfamily.</text>
</comment>
<dbReference type="EMBL" id="PUEJ01000003">
    <property type="protein sequence ID" value="PRH88105.1"/>
    <property type="molecule type" value="Genomic_DNA"/>
</dbReference>
<dbReference type="InterPro" id="IPR007627">
    <property type="entry name" value="RNA_pol_sigma70_r2"/>
</dbReference>
<dbReference type="AlphaFoldDB" id="A0A2S9QFK4"/>
<dbReference type="Gene3D" id="1.10.1740.10">
    <property type="match status" value="1"/>
</dbReference>
<dbReference type="Gene3D" id="1.10.10.10">
    <property type="entry name" value="Winged helix-like DNA-binding domain superfamily/Winged helix DNA-binding domain"/>
    <property type="match status" value="1"/>
</dbReference>
<dbReference type="Proteomes" id="UP000237682">
    <property type="component" value="Unassembled WGS sequence"/>
</dbReference>
<dbReference type="CDD" id="cd06171">
    <property type="entry name" value="Sigma70_r4"/>
    <property type="match status" value="1"/>
</dbReference>
<proteinExistence type="inferred from homology"/>
<evidence type="ECO:0000259" key="5">
    <source>
        <dbReference type="Pfam" id="PF04542"/>
    </source>
</evidence>
<dbReference type="RefSeq" id="WP_105861770.1">
    <property type="nucleotide sequence ID" value="NZ_PUEJ01000003.1"/>
</dbReference>
<evidence type="ECO:0000313" key="8">
    <source>
        <dbReference type="Proteomes" id="UP000237682"/>
    </source>
</evidence>
<dbReference type="NCBIfam" id="TIGR02937">
    <property type="entry name" value="sigma70-ECF"/>
    <property type="match status" value="1"/>
</dbReference>
<keyword evidence="8" id="KW-1185">Reference proteome</keyword>